<feature type="region of interest" description="Disordered" evidence="25">
    <location>
        <begin position="172"/>
        <end position="234"/>
    </location>
</feature>
<dbReference type="InterPro" id="IPR036259">
    <property type="entry name" value="MFS_trans_sf"/>
</dbReference>
<comment type="catalytic activity">
    <reaction evidence="11">
        <text>L-alpha-aminoacyl-L-histidine(out) = L-alpha-aminoacyl-L-histidine(in)</text>
        <dbReference type="Rhea" id="RHEA:79375"/>
        <dbReference type="ChEBI" id="CHEBI:229967"/>
    </reaction>
</comment>
<evidence type="ECO:0000256" key="24">
    <source>
        <dbReference type="ARBA" id="ARBA00046376"/>
    </source>
</evidence>
<dbReference type="OrthoDB" id="2150569at2759"/>
<dbReference type="SUPFAM" id="SSF103473">
    <property type="entry name" value="MFS general substrate transporter"/>
    <property type="match status" value="1"/>
</dbReference>
<evidence type="ECO:0000256" key="16">
    <source>
        <dbReference type="ARBA" id="ARBA00044900"/>
    </source>
</evidence>
<evidence type="ECO:0000313" key="28">
    <source>
        <dbReference type="EMBL" id="RKP01199.1"/>
    </source>
</evidence>
<dbReference type="GO" id="GO:0022857">
    <property type="term" value="F:transmembrane transporter activity"/>
    <property type="evidence" value="ECO:0007669"/>
    <property type="project" value="InterPro"/>
</dbReference>
<comment type="catalytic activity">
    <reaction evidence="9">
        <text>L-histidyl-glycine(out) = L-histidyl-glycine(in)</text>
        <dbReference type="Rhea" id="RHEA:79395"/>
        <dbReference type="ChEBI" id="CHEBI:229957"/>
    </reaction>
</comment>
<evidence type="ECO:0000256" key="5">
    <source>
        <dbReference type="ARBA" id="ARBA00022989"/>
    </source>
</evidence>
<comment type="catalytic activity">
    <reaction evidence="12">
        <text>L-lysyl-L-alpha-amino acid(out) = L-lysyl-L-alpha-amino acid(in)</text>
        <dbReference type="Rhea" id="RHEA:79387"/>
        <dbReference type="ChEBI" id="CHEBI:229965"/>
    </reaction>
</comment>
<feature type="transmembrane region" description="Helical" evidence="26">
    <location>
        <begin position="549"/>
        <end position="566"/>
    </location>
</feature>
<dbReference type="Proteomes" id="UP000274922">
    <property type="component" value="Unassembled WGS sequence"/>
</dbReference>
<feature type="transmembrane region" description="Helical" evidence="26">
    <location>
        <begin position="641"/>
        <end position="661"/>
    </location>
</feature>
<feature type="compositionally biased region" description="Basic and acidic residues" evidence="25">
    <location>
        <begin position="708"/>
        <end position="722"/>
    </location>
</feature>
<feature type="domain" description="Major facilitator superfamily (MFS) profile" evidence="27">
    <location>
        <begin position="245"/>
        <end position="665"/>
    </location>
</feature>
<feature type="region of interest" description="Disordered" evidence="25">
    <location>
        <begin position="122"/>
        <end position="155"/>
    </location>
</feature>
<proteinExistence type="inferred from homology"/>
<evidence type="ECO:0000256" key="19">
    <source>
        <dbReference type="ARBA" id="ARBA00044919"/>
    </source>
</evidence>
<evidence type="ECO:0000256" key="4">
    <source>
        <dbReference type="ARBA" id="ARBA00022692"/>
    </source>
</evidence>
<evidence type="ECO:0000256" key="12">
    <source>
        <dbReference type="ARBA" id="ARBA00044891"/>
    </source>
</evidence>
<evidence type="ECO:0000256" key="20">
    <source>
        <dbReference type="ARBA" id="ARBA00044924"/>
    </source>
</evidence>
<comment type="catalytic activity">
    <reaction evidence="14">
        <text>L-aspartyl-L-lysine(out) = L-aspartyl-L-lysine(in)</text>
        <dbReference type="Rhea" id="RHEA:79411"/>
        <dbReference type="ChEBI" id="CHEBI:229953"/>
    </reaction>
</comment>
<protein>
    <recommendedName>
        <fullName evidence="21">Lysosomal dipeptide transporter MFSD1</fullName>
    </recommendedName>
    <alternativeName>
        <fullName evidence="22">Major facilitator superfamily domain-containing protein 1</fullName>
    </alternativeName>
</protein>
<feature type="compositionally biased region" description="Polar residues" evidence="25">
    <location>
        <begin position="175"/>
        <end position="192"/>
    </location>
</feature>
<comment type="catalytic activity">
    <reaction evidence="10">
        <text>L-alpha-aminoacyl-L-arginine(out) = L-alpha-aminoacyl-L-arginine(in)</text>
        <dbReference type="Rhea" id="RHEA:79367"/>
        <dbReference type="ChEBI" id="CHEBI:229968"/>
    </reaction>
</comment>
<evidence type="ECO:0000256" key="2">
    <source>
        <dbReference type="ARBA" id="ARBA00008335"/>
    </source>
</evidence>
<evidence type="ECO:0000256" key="14">
    <source>
        <dbReference type="ARBA" id="ARBA00044898"/>
    </source>
</evidence>
<name>A0A4V1IUN7_9FUNG</name>
<dbReference type="PANTHER" id="PTHR23512">
    <property type="entry name" value="MAJOR FACILITATOR SUPERFAMILY DOMAIN-CONTAINING PROTEIN 1"/>
    <property type="match status" value="1"/>
</dbReference>
<comment type="catalytic activity">
    <reaction evidence="16">
        <text>L-lysyl-L-lysine(out) = L-lysyl-L-lysine(in)</text>
        <dbReference type="Rhea" id="RHEA:79403"/>
        <dbReference type="ChEBI" id="CHEBI:229956"/>
    </reaction>
</comment>
<keyword evidence="6 26" id="KW-0472">Membrane</keyword>
<dbReference type="EMBL" id="ML014181">
    <property type="protein sequence ID" value="RKP01199.1"/>
    <property type="molecule type" value="Genomic_DNA"/>
</dbReference>
<feature type="compositionally biased region" description="Acidic residues" evidence="25">
    <location>
        <begin position="691"/>
        <end position="705"/>
    </location>
</feature>
<dbReference type="Pfam" id="PF07690">
    <property type="entry name" value="MFS_1"/>
    <property type="match status" value="1"/>
</dbReference>
<keyword evidence="5 26" id="KW-1133">Transmembrane helix</keyword>
<evidence type="ECO:0000313" key="29">
    <source>
        <dbReference type="Proteomes" id="UP000274922"/>
    </source>
</evidence>
<feature type="transmembrane region" description="Helical" evidence="26">
    <location>
        <begin position="284"/>
        <end position="305"/>
    </location>
</feature>
<evidence type="ECO:0000256" key="9">
    <source>
        <dbReference type="ARBA" id="ARBA00044878"/>
    </source>
</evidence>
<feature type="transmembrane region" description="Helical" evidence="26">
    <location>
        <begin position="607"/>
        <end position="629"/>
    </location>
</feature>
<feature type="compositionally biased region" description="Low complexity" evidence="25">
    <location>
        <begin position="135"/>
        <end position="155"/>
    </location>
</feature>
<evidence type="ECO:0000256" key="26">
    <source>
        <dbReference type="SAM" id="Phobius"/>
    </source>
</evidence>
<feature type="region of interest" description="Disordered" evidence="25">
    <location>
        <begin position="1"/>
        <end position="51"/>
    </location>
</feature>
<keyword evidence="29" id="KW-1185">Reference proteome</keyword>
<dbReference type="AlphaFoldDB" id="A0A4V1IUN7"/>
<comment type="catalytic activity">
    <reaction evidence="17">
        <text>L-arginyl-glycine(out) = L-arginyl-glycine(in)</text>
        <dbReference type="Rhea" id="RHEA:79391"/>
        <dbReference type="ChEBI" id="CHEBI:229955"/>
    </reaction>
</comment>
<evidence type="ECO:0000256" key="6">
    <source>
        <dbReference type="ARBA" id="ARBA00023136"/>
    </source>
</evidence>
<evidence type="ECO:0000256" key="21">
    <source>
        <dbReference type="ARBA" id="ARBA00044985"/>
    </source>
</evidence>
<feature type="transmembrane region" description="Helical" evidence="26">
    <location>
        <begin position="483"/>
        <end position="502"/>
    </location>
</feature>
<dbReference type="PANTHER" id="PTHR23512:SF3">
    <property type="entry name" value="MAJOR FACILITATOR SUPERFAMILY DOMAIN-CONTAINING PROTEIN 1"/>
    <property type="match status" value="1"/>
</dbReference>
<dbReference type="Gene3D" id="1.20.1250.20">
    <property type="entry name" value="MFS general substrate transporter like domains"/>
    <property type="match status" value="2"/>
</dbReference>
<evidence type="ECO:0000256" key="11">
    <source>
        <dbReference type="ARBA" id="ARBA00044884"/>
    </source>
</evidence>
<evidence type="ECO:0000256" key="1">
    <source>
        <dbReference type="ARBA" id="ARBA00004155"/>
    </source>
</evidence>
<feature type="transmembrane region" description="Helical" evidence="26">
    <location>
        <begin position="410"/>
        <end position="432"/>
    </location>
</feature>
<dbReference type="InterPro" id="IPR011701">
    <property type="entry name" value="MFS"/>
</dbReference>
<evidence type="ECO:0000256" key="25">
    <source>
        <dbReference type="SAM" id="MobiDB-lite"/>
    </source>
</evidence>
<organism evidence="28 29">
    <name type="scientific">Caulochytrium protostelioides</name>
    <dbReference type="NCBI Taxonomy" id="1555241"/>
    <lineage>
        <taxon>Eukaryota</taxon>
        <taxon>Fungi</taxon>
        <taxon>Fungi incertae sedis</taxon>
        <taxon>Chytridiomycota</taxon>
        <taxon>Chytridiomycota incertae sedis</taxon>
        <taxon>Chytridiomycetes</taxon>
        <taxon>Caulochytriales</taxon>
        <taxon>Caulochytriaceae</taxon>
        <taxon>Caulochytrium</taxon>
    </lineage>
</organism>
<comment type="catalytic activity">
    <reaction evidence="19">
        <text>L-alanyl-L-lysine(out) = L-alanyl-L-lysine(in)</text>
        <dbReference type="Rhea" id="RHEA:79415"/>
        <dbReference type="ChEBI" id="CHEBI:192470"/>
    </reaction>
</comment>
<comment type="function">
    <text evidence="23">Lysosomal dipeptide uniporter that selectively exports lysine, arginine or histidine-containing dipeptides with a net positive charge from the lysosome lumen into the cytosol. Could play a role in a specific type of protein O-glycosylation indirectly regulating macrophages migration and tissue invasion. Also essential for liver homeostasis.</text>
</comment>
<feature type="compositionally biased region" description="Pro residues" evidence="25">
    <location>
        <begin position="27"/>
        <end position="42"/>
    </location>
</feature>
<comment type="catalytic activity">
    <reaction evidence="8">
        <text>L-lysyl-L-alanine(out) = L-lysyl-L-alanine(in)</text>
        <dbReference type="Rhea" id="RHEA:79399"/>
        <dbReference type="ChEBI" id="CHEBI:229954"/>
    </reaction>
</comment>
<comment type="subunit">
    <text evidence="24">Homodimer. Interacts with lysosomal protein GLMP (via lumenal domain); the interaction starts while both proteins are still in the endoplasmic reticulum and is required for stabilization of MFSD1 in lysosomes but has no direct effect on its targeting to lysosomes or transporter activity.</text>
</comment>
<accession>A0A4V1IUN7</accession>
<evidence type="ECO:0000256" key="22">
    <source>
        <dbReference type="ARBA" id="ARBA00045018"/>
    </source>
</evidence>
<evidence type="ECO:0000256" key="8">
    <source>
        <dbReference type="ARBA" id="ARBA00044876"/>
    </source>
</evidence>
<dbReference type="InterPro" id="IPR020846">
    <property type="entry name" value="MFS_dom"/>
</dbReference>
<evidence type="ECO:0000259" key="27">
    <source>
        <dbReference type="PROSITE" id="PS50850"/>
    </source>
</evidence>
<evidence type="ECO:0000256" key="10">
    <source>
        <dbReference type="ARBA" id="ARBA00044881"/>
    </source>
</evidence>
<dbReference type="STRING" id="1555241.A0A4V1IUN7"/>
<comment type="subcellular location">
    <subcellularLocation>
        <location evidence="1">Lysosome membrane</location>
        <topology evidence="1">Multi-pass membrane protein</topology>
    </subcellularLocation>
</comment>
<evidence type="ECO:0000256" key="18">
    <source>
        <dbReference type="ARBA" id="ARBA00044912"/>
    </source>
</evidence>
<feature type="transmembrane region" description="Helical" evidence="26">
    <location>
        <begin position="325"/>
        <end position="352"/>
    </location>
</feature>
<evidence type="ECO:0000256" key="17">
    <source>
        <dbReference type="ARBA" id="ARBA00044903"/>
    </source>
</evidence>
<feature type="transmembrane region" description="Helical" evidence="26">
    <location>
        <begin position="522"/>
        <end position="542"/>
    </location>
</feature>
<dbReference type="PROSITE" id="PS50850">
    <property type="entry name" value="MFS"/>
    <property type="match status" value="1"/>
</dbReference>
<gene>
    <name evidence="28" type="ORF">CXG81DRAFT_26117</name>
</gene>
<sequence>MTPPPLTRGDSGAGTGAGSALNGLFVPPLPPSAAIPQQPPAPLSATAGLSSQVQLQPPQLLRRQPSHLSTGNVLATERHLVSTIGRSGRVYPGGAAVIRRPSEGPSSAISPRLGEMGAQVPATASPAMSPMSGHPSASMGRASARSRRGSVVSVPRRASHILGDLTAEAGLAASPSRQPSLASLPHSRQSSLARMDPDGFNGLSGTAPSSAGLRLDPSPARTSPRASGTLHDDPTLPLQPLVPRTWIMLVFGCLLMWGQYWCNEIPASTDSALQERLSVPSDTWTFYASLLYSLYAIPNIVAPFIGGLLVDNIGGATSLLLFNTFLVIGQFCFAIGTQVKAFPLLAVGRVIFGFGGENLKVAQARIISDWFRRTPYIALALGLVTTVGRVSSAVSDNASAAIAHSDGAVAAAWLGMGMIALGALCSTVTGLLDRTSSRTKAGVLINAPRVLEPGEANSSMFNRIRIFMANLFRNLRAIFTLEYTFLCICTLLLYGSVSPFMYICHEFFTTKYFAETKSHAALAMSINYIVAAVTSPLFGLFIDRFGLRASMLPFSSSLLLLSYLLLSYTSLSPFVCMVFLGFGYSIFGASTWACIPYLLPGHLVGTGYGAMVSLIQLTTVVLPLITARIRSGSAPDDFGPVMNFFVGISAATTAVCVLFVINDKRNGGRLDASSKTVGAIVPVEQAAAEAEADDIDDAFDWDEAASPDGKRADGKPAGKKGDVASYAGSEIQTSAPLDYREL</sequence>
<keyword evidence="3" id="KW-0813">Transport</keyword>
<evidence type="ECO:0000256" key="3">
    <source>
        <dbReference type="ARBA" id="ARBA00022448"/>
    </source>
</evidence>
<keyword evidence="4 26" id="KW-0812">Transmembrane</keyword>
<dbReference type="InterPro" id="IPR052187">
    <property type="entry name" value="MFSD1"/>
</dbReference>
<comment type="catalytic activity">
    <reaction evidence="20">
        <text>L-lysyl-glycine(out) = L-lysyl-glycine(in)</text>
        <dbReference type="Rhea" id="RHEA:79407"/>
        <dbReference type="ChEBI" id="CHEBI:191202"/>
    </reaction>
</comment>
<comment type="catalytic activity">
    <reaction evidence="13">
        <text>L-alpha-aminoacyl-L-lysine(out) = L-alpha-aminoacyl-L-lysine(in)</text>
        <dbReference type="Rhea" id="RHEA:79383"/>
        <dbReference type="ChEBI" id="CHEBI:229966"/>
    </reaction>
</comment>
<evidence type="ECO:0000256" key="13">
    <source>
        <dbReference type="ARBA" id="ARBA00044893"/>
    </source>
</evidence>
<feature type="transmembrane region" description="Helical" evidence="26">
    <location>
        <begin position="572"/>
        <end position="595"/>
    </location>
</feature>
<comment type="catalytic activity">
    <reaction evidence="15">
        <text>L-arginyl-L-alpha-amino acid(out) = L-arginyl-L-alpha-amino acid(in)</text>
        <dbReference type="Rhea" id="RHEA:79371"/>
        <dbReference type="ChEBI" id="CHEBI:84315"/>
    </reaction>
</comment>
<evidence type="ECO:0000256" key="15">
    <source>
        <dbReference type="ARBA" id="ARBA00044899"/>
    </source>
</evidence>
<feature type="region of interest" description="Disordered" evidence="25">
    <location>
        <begin position="691"/>
        <end position="742"/>
    </location>
</feature>
<evidence type="ECO:0000256" key="7">
    <source>
        <dbReference type="ARBA" id="ARBA00023228"/>
    </source>
</evidence>
<comment type="catalytic activity">
    <reaction evidence="18">
        <text>L-histidyl-L-alpha-amino acid(out) = L-histidyl-L-alpha-amino acid(in)</text>
        <dbReference type="Rhea" id="RHEA:79379"/>
        <dbReference type="ChEBI" id="CHEBI:229964"/>
    </reaction>
</comment>
<keyword evidence="7" id="KW-0458">Lysosome</keyword>
<comment type="similarity">
    <text evidence="2">Belongs to the major facilitator superfamily.</text>
</comment>
<reference evidence="29" key="1">
    <citation type="journal article" date="2018" name="Nat. Microbiol.">
        <title>Leveraging single-cell genomics to expand the fungal tree of life.</title>
        <authorList>
            <person name="Ahrendt S.R."/>
            <person name="Quandt C.A."/>
            <person name="Ciobanu D."/>
            <person name="Clum A."/>
            <person name="Salamov A."/>
            <person name="Andreopoulos B."/>
            <person name="Cheng J.F."/>
            <person name="Woyke T."/>
            <person name="Pelin A."/>
            <person name="Henrissat B."/>
            <person name="Reynolds N.K."/>
            <person name="Benny G.L."/>
            <person name="Smith M.E."/>
            <person name="James T.Y."/>
            <person name="Grigoriev I.V."/>
        </authorList>
    </citation>
    <scope>NUCLEOTIDE SEQUENCE [LARGE SCALE GENOMIC DNA]</scope>
    <source>
        <strain evidence="29">ATCC 52028</strain>
    </source>
</reference>
<evidence type="ECO:0000256" key="23">
    <source>
        <dbReference type="ARBA" id="ARBA00045709"/>
    </source>
</evidence>